<dbReference type="PRINTS" id="PR01036">
    <property type="entry name" value="TCRTETB"/>
</dbReference>
<evidence type="ECO:0000256" key="6">
    <source>
        <dbReference type="ARBA" id="ARBA00022989"/>
    </source>
</evidence>
<comment type="caution">
    <text evidence="10">The sequence shown here is derived from an EMBL/GenBank/DDBJ whole genome shotgun (WGS) entry which is preliminary data.</text>
</comment>
<dbReference type="PROSITE" id="PS50850">
    <property type="entry name" value="MFS"/>
    <property type="match status" value="1"/>
</dbReference>
<keyword evidence="6 8" id="KW-1133">Transmembrane helix</keyword>
<dbReference type="Proteomes" id="UP000017973">
    <property type="component" value="Unassembled WGS sequence"/>
</dbReference>
<dbReference type="STRING" id="1408254.T458_20630"/>
<feature type="transmembrane region" description="Helical" evidence="8">
    <location>
        <begin position="144"/>
        <end position="166"/>
    </location>
</feature>
<evidence type="ECO:0000256" key="1">
    <source>
        <dbReference type="ARBA" id="ARBA00004651"/>
    </source>
</evidence>
<evidence type="ECO:0000256" key="5">
    <source>
        <dbReference type="ARBA" id="ARBA00022692"/>
    </source>
</evidence>
<reference evidence="10 11" key="1">
    <citation type="journal article" date="2014" name="Genome Announc.">
        <title>Draft Genome Sequence of Brevibacillus panacihumi Strain W25, a Halotolerant Hydrocarbon-Degrading Bacterium.</title>
        <authorList>
            <person name="Wang X."/>
            <person name="Jin D."/>
            <person name="Zhou L."/>
            <person name="Wu L."/>
            <person name="An W."/>
            <person name="Chen Y."/>
            <person name="Zhao L."/>
        </authorList>
    </citation>
    <scope>NUCLEOTIDE SEQUENCE [LARGE SCALE GENOMIC DNA]</scope>
    <source>
        <strain evidence="10 11">W25</strain>
    </source>
</reference>
<evidence type="ECO:0000256" key="2">
    <source>
        <dbReference type="ARBA" id="ARBA00008537"/>
    </source>
</evidence>
<feature type="transmembrane region" description="Helical" evidence="8">
    <location>
        <begin position="172"/>
        <end position="191"/>
    </location>
</feature>
<evidence type="ECO:0000313" key="10">
    <source>
        <dbReference type="EMBL" id="EST53258.1"/>
    </source>
</evidence>
<dbReference type="NCBIfam" id="TIGR00711">
    <property type="entry name" value="efflux_EmrB"/>
    <property type="match status" value="1"/>
</dbReference>
<keyword evidence="5 8" id="KW-0812">Transmembrane</keyword>
<comment type="subcellular location">
    <subcellularLocation>
        <location evidence="1">Cell membrane</location>
        <topology evidence="1">Multi-pass membrane protein</topology>
    </subcellularLocation>
</comment>
<evidence type="ECO:0000256" key="4">
    <source>
        <dbReference type="ARBA" id="ARBA00022475"/>
    </source>
</evidence>
<feature type="transmembrane region" description="Helical" evidence="8">
    <location>
        <begin position="393"/>
        <end position="412"/>
    </location>
</feature>
<evidence type="ECO:0000256" key="8">
    <source>
        <dbReference type="SAM" id="Phobius"/>
    </source>
</evidence>
<keyword evidence="3" id="KW-0813">Transport</keyword>
<dbReference type="InterPro" id="IPR020846">
    <property type="entry name" value="MFS_dom"/>
</dbReference>
<keyword evidence="11" id="KW-1185">Reference proteome</keyword>
<feature type="transmembrane region" description="Helical" evidence="8">
    <location>
        <begin position="362"/>
        <end position="381"/>
    </location>
</feature>
<feature type="transmembrane region" description="Helical" evidence="8">
    <location>
        <begin position="203"/>
        <end position="224"/>
    </location>
</feature>
<proteinExistence type="inferred from homology"/>
<feature type="transmembrane region" description="Helical" evidence="8">
    <location>
        <begin position="518"/>
        <end position="536"/>
    </location>
</feature>
<protein>
    <submittedName>
        <fullName evidence="10">MFS transporter</fullName>
    </submittedName>
</protein>
<accession>V6MD02</accession>
<dbReference type="EMBL" id="AYJU01000017">
    <property type="protein sequence ID" value="EST53258.1"/>
    <property type="molecule type" value="Genomic_DNA"/>
</dbReference>
<dbReference type="PANTHER" id="PTHR42718">
    <property type="entry name" value="MAJOR FACILITATOR SUPERFAMILY MULTIDRUG TRANSPORTER MFSC"/>
    <property type="match status" value="1"/>
</dbReference>
<dbReference type="AlphaFoldDB" id="V6MD02"/>
<sequence>MMEDQTQLVEEKGEKAFNPPEAFLLFPPLHESLSNANLILSENGKCNTFTYYFRGNSSHDTRKGRNGMTQAGYNRGLILGVVIAGAIVAFFNQTLLNVAIPHLMQDFQISTSTAQWVITIYMLVNGVLIPTTAFLMERFTTRQLFLTAMTLFSIGTLLCGVSPNFLSMLGGRMIQAAGAGIMMPLMTNVIFNMYPKEQRGSAMGFVGVAMVFAPAIGPTLSGWVVEHYPWRVLFFIILPIALIVLIAAAFLLKNVTETENPKFDPWGVIFSTIGFGGILYGFSSAGGYGWGSYHVIVPVLIGIISLVIFVRRQLSIEHAMLEFRIFRTPTYTIAVLISLLLNMTLFSGLILLPVFVQNILGLSPVQSGLLLLPGSILMGIINGRLFDKYGARWLAIIGLSITIVTTFGLTRLSLGTTFWYLATIYTFRSFGLSMLMMPVMTAGLNSLPLRLNPHGTAMSNTLNAIGGAIGTALFVSIMTIRSETYISRIVSERQINPADQVQMGQATLQGMTMGTNDAFLVATCFAAAALILAFFLHDSPGPERQRARARGKVAQQQT</sequence>
<keyword evidence="4" id="KW-1003">Cell membrane</keyword>
<evidence type="ECO:0000313" key="11">
    <source>
        <dbReference type="Proteomes" id="UP000017973"/>
    </source>
</evidence>
<dbReference type="GO" id="GO:0022857">
    <property type="term" value="F:transmembrane transporter activity"/>
    <property type="evidence" value="ECO:0007669"/>
    <property type="project" value="InterPro"/>
</dbReference>
<feature type="transmembrane region" description="Helical" evidence="8">
    <location>
        <begin position="331"/>
        <end position="356"/>
    </location>
</feature>
<dbReference type="Pfam" id="PF07690">
    <property type="entry name" value="MFS_1"/>
    <property type="match status" value="1"/>
</dbReference>
<evidence type="ECO:0000256" key="7">
    <source>
        <dbReference type="ARBA" id="ARBA00023136"/>
    </source>
</evidence>
<gene>
    <name evidence="10" type="ORF">T458_20630</name>
</gene>
<dbReference type="InterPro" id="IPR004638">
    <property type="entry name" value="EmrB-like"/>
</dbReference>
<keyword evidence="7 8" id="KW-0472">Membrane</keyword>
<comment type="similarity">
    <text evidence="2">Belongs to the major facilitator superfamily. EmrB family.</text>
</comment>
<dbReference type="PATRIC" id="fig|1408254.3.peg.4043"/>
<dbReference type="Gene3D" id="1.20.1250.20">
    <property type="entry name" value="MFS general substrate transporter like domains"/>
    <property type="match status" value="1"/>
</dbReference>
<dbReference type="eggNOG" id="COG2814">
    <property type="taxonomic scope" value="Bacteria"/>
</dbReference>
<dbReference type="HOGENOM" id="CLU_000960_28_0_9"/>
<dbReference type="Gene3D" id="1.20.1720.10">
    <property type="entry name" value="Multidrug resistance protein D"/>
    <property type="match status" value="1"/>
</dbReference>
<dbReference type="CDD" id="cd17503">
    <property type="entry name" value="MFS_LmrB_MDR_like"/>
    <property type="match status" value="1"/>
</dbReference>
<dbReference type="GO" id="GO:0005886">
    <property type="term" value="C:plasma membrane"/>
    <property type="evidence" value="ECO:0007669"/>
    <property type="project" value="UniProtKB-SubCell"/>
</dbReference>
<evidence type="ECO:0000259" key="9">
    <source>
        <dbReference type="PROSITE" id="PS50850"/>
    </source>
</evidence>
<feature type="transmembrane region" description="Helical" evidence="8">
    <location>
        <begin position="230"/>
        <end position="251"/>
    </location>
</feature>
<evidence type="ECO:0000256" key="3">
    <source>
        <dbReference type="ARBA" id="ARBA00022448"/>
    </source>
</evidence>
<organism evidence="10 11">
    <name type="scientific">Brevibacillus panacihumi W25</name>
    <dbReference type="NCBI Taxonomy" id="1408254"/>
    <lineage>
        <taxon>Bacteria</taxon>
        <taxon>Bacillati</taxon>
        <taxon>Bacillota</taxon>
        <taxon>Bacilli</taxon>
        <taxon>Bacillales</taxon>
        <taxon>Paenibacillaceae</taxon>
        <taxon>Brevibacillus</taxon>
    </lineage>
</organism>
<feature type="transmembrane region" description="Helical" evidence="8">
    <location>
        <begin position="288"/>
        <end position="310"/>
    </location>
</feature>
<dbReference type="InterPro" id="IPR011701">
    <property type="entry name" value="MFS"/>
</dbReference>
<name>V6MD02_9BACL</name>
<dbReference type="RefSeq" id="WP_023557927.1">
    <property type="nucleotide sequence ID" value="NZ_KI629785.1"/>
</dbReference>
<feature type="transmembrane region" description="Helical" evidence="8">
    <location>
        <begin position="461"/>
        <end position="480"/>
    </location>
</feature>
<dbReference type="PANTHER" id="PTHR42718:SF9">
    <property type="entry name" value="MAJOR FACILITATOR SUPERFAMILY MULTIDRUG TRANSPORTER MFSC"/>
    <property type="match status" value="1"/>
</dbReference>
<dbReference type="InterPro" id="IPR036259">
    <property type="entry name" value="MFS_trans_sf"/>
</dbReference>
<feature type="domain" description="Major facilitator superfamily (MFS) profile" evidence="9">
    <location>
        <begin position="78"/>
        <end position="541"/>
    </location>
</feature>
<dbReference type="SUPFAM" id="SSF103473">
    <property type="entry name" value="MFS general substrate transporter"/>
    <property type="match status" value="1"/>
</dbReference>
<feature type="transmembrane region" description="Helical" evidence="8">
    <location>
        <begin position="113"/>
        <end position="135"/>
    </location>
</feature>
<feature type="transmembrane region" description="Helical" evidence="8">
    <location>
        <begin position="263"/>
        <end position="282"/>
    </location>
</feature>
<feature type="transmembrane region" description="Helical" evidence="8">
    <location>
        <begin position="72"/>
        <end position="93"/>
    </location>
</feature>